<feature type="domain" description="RING-type" evidence="2">
    <location>
        <begin position="177"/>
        <end position="204"/>
    </location>
</feature>
<dbReference type="Pfam" id="PF17121">
    <property type="entry name" value="zf-C3HC4_5"/>
    <property type="match status" value="1"/>
</dbReference>
<keyword evidence="4" id="KW-1185">Reference proteome</keyword>
<comment type="caution">
    <text evidence="3">The sequence shown here is derived from an EMBL/GenBank/DDBJ whole genome shotgun (WGS) entry which is preliminary data.</text>
</comment>
<evidence type="ECO:0000313" key="3">
    <source>
        <dbReference type="EMBL" id="KAG5455867.1"/>
    </source>
</evidence>
<name>A0A8H7ZMU9_9FUNG</name>
<evidence type="ECO:0000256" key="1">
    <source>
        <dbReference type="SAM" id="MobiDB-lite"/>
    </source>
</evidence>
<dbReference type="Proteomes" id="UP000673691">
    <property type="component" value="Unassembled WGS sequence"/>
</dbReference>
<dbReference type="AlphaFoldDB" id="A0A8H7ZMU9"/>
<feature type="compositionally biased region" description="Basic and acidic residues" evidence="1">
    <location>
        <begin position="72"/>
        <end position="84"/>
    </location>
</feature>
<evidence type="ECO:0000259" key="2">
    <source>
        <dbReference type="Pfam" id="PF17121"/>
    </source>
</evidence>
<reference evidence="3 4" key="1">
    <citation type="journal article" name="Sci. Rep.">
        <title>Genome-scale phylogenetic analyses confirm Olpidium as the closest living zoosporic fungus to the non-flagellated, terrestrial fungi.</title>
        <authorList>
            <person name="Chang Y."/>
            <person name="Rochon D."/>
            <person name="Sekimoto S."/>
            <person name="Wang Y."/>
            <person name="Chovatia M."/>
            <person name="Sandor L."/>
            <person name="Salamov A."/>
            <person name="Grigoriev I.V."/>
            <person name="Stajich J.E."/>
            <person name="Spatafora J.W."/>
        </authorList>
    </citation>
    <scope>NUCLEOTIDE SEQUENCE [LARGE SCALE GENOMIC DNA]</scope>
    <source>
        <strain evidence="3">S191</strain>
    </source>
</reference>
<accession>A0A8H7ZMU9</accession>
<feature type="region of interest" description="Disordered" evidence="1">
    <location>
        <begin position="1"/>
        <end position="85"/>
    </location>
</feature>
<evidence type="ECO:0000313" key="4">
    <source>
        <dbReference type="Proteomes" id="UP000673691"/>
    </source>
</evidence>
<feature type="region of interest" description="Disordered" evidence="1">
    <location>
        <begin position="123"/>
        <end position="161"/>
    </location>
</feature>
<feature type="compositionally biased region" description="Low complexity" evidence="1">
    <location>
        <begin position="20"/>
        <end position="30"/>
    </location>
</feature>
<feature type="region of interest" description="Disordered" evidence="1">
    <location>
        <begin position="269"/>
        <end position="307"/>
    </location>
</feature>
<gene>
    <name evidence="3" type="ORF">BJ554DRAFT_4562</name>
</gene>
<dbReference type="Gene3D" id="3.30.40.10">
    <property type="entry name" value="Zinc/RING finger domain, C3HC4 (zinc finger)"/>
    <property type="match status" value="1"/>
</dbReference>
<protein>
    <recommendedName>
        <fullName evidence="2">RING-type domain-containing protein</fullName>
    </recommendedName>
</protein>
<dbReference type="OrthoDB" id="5963at2759"/>
<dbReference type="InterPro" id="IPR013083">
    <property type="entry name" value="Znf_RING/FYVE/PHD"/>
</dbReference>
<organism evidence="3 4">
    <name type="scientific">Olpidium bornovanus</name>
    <dbReference type="NCBI Taxonomy" id="278681"/>
    <lineage>
        <taxon>Eukaryota</taxon>
        <taxon>Fungi</taxon>
        <taxon>Fungi incertae sedis</taxon>
        <taxon>Olpidiomycota</taxon>
        <taxon>Olpidiomycotina</taxon>
        <taxon>Olpidiomycetes</taxon>
        <taxon>Olpidiales</taxon>
        <taxon>Olpidiaceae</taxon>
        <taxon>Olpidium</taxon>
    </lineage>
</organism>
<dbReference type="EMBL" id="JAEFCI010012662">
    <property type="protein sequence ID" value="KAG5455867.1"/>
    <property type="molecule type" value="Genomic_DNA"/>
</dbReference>
<sequence length="307" mass="33468">MRLQRRLGPTDRSFGKAEETGNATGEGAATEAEETARTRGTPGVLPTVPPPRRRLAFNATAGRGGGNGRRMLLRDPRVRRDLSLTRRPRAPWRGWQPLALGRESPARPPTGVKDNYCIAFPAPGPSSLQRAVQPEPPVRTPALPRRPDPSPPPSSQKHLLPPTMAAANVVNELRRDDDVCPVCKTERYMNKDMKLLVGSCLHKMYGGGRRPGGAQRPREPPLTTLLSRMSRRAMLPRQVRVLRGQTVQPRPVAMPDMPSDFAEDTLCCSDLRGPGRREGGQDTEEGPEIVRCSSAPGGPAAALEGTW</sequence>
<dbReference type="InterPro" id="IPR001841">
    <property type="entry name" value="Znf_RING"/>
</dbReference>
<proteinExistence type="predicted"/>